<dbReference type="InterPro" id="IPR050367">
    <property type="entry name" value="APC_superfamily"/>
</dbReference>
<dbReference type="RefSeq" id="WP_099368952.1">
    <property type="nucleotide sequence ID" value="NZ_CP022426.1"/>
</dbReference>
<evidence type="ECO:0000256" key="7">
    <source>
        <dbReference type="SAM" id="Phobius"/>
    </source>
</evidence>
<keyword evidence="5 7" id="KW-1133">Transmembrane helix</keyword>
<evidence type="ECO:0000313" key="8">
    <source>
        <dbReference type="EMBL" id="ATP09224.1"/>
    </source>
</evidence>
<keyword evidence="3" id="KW-1003">Cell membrane</keyword>
<feature type="transmembrane region" description="Helical" evidence="7">
    <location>
        <begin position="328"/>
        <end position="349"/>
    </location>
</feature>
<sequence length="469" mass="50726">MNTSHTTRQMGLVSQILFILCSVLIIDTLTAAAALGTGVIGWWVVTLIFFVIPYALIAAELGTSYPSDGGIYSWVKHAFGLKMAARTTWLYWINVGLWMPAVYILFAGMVAELFLPDLSLGWRVAICIALIWLTVGFCNVSVHVGVWVSQLGALLKIIVITTLGGAGFYYALKHGMANDLTLRSMLPSLEGGVSFLPAIIYNLLGLELIACLGKTLKDPVRTMPRAMIGASIIIAALYLFGTLGILAALPIEKVGLIAGITDASRILFADSPWADALVSGLGILVLLTLISNMVNWTMGSSRAAAEAAEAGELPFYVARRHPKYGSPVGANTVTGIVATLVILAYALLAQSNDELFWSVFAFSSTIFLMPYLLLFASFLRLRRQDPLTPRAFTVPGGRLLIALMTTSGLLFVLGALLLFLFPQLPEGQIDWHTSAPLLIGLFLTLAIGEWLVSRSLATPTTQQLNREFR</sequence>
<feature type="transmembrane region" description="Helical" evidence="7">
    <location>
        <begin position="40"/>
        <end position="59"/>
    </location>
</feature>
<dbReference type="PANTHER" id="PTHR42770">
    <property type="entry name" value="AMINO ACID TRANSPORTER-RELATED"/>
    <property type="match status" value="1"/>
</dbReference>
<feature type="transmembrane region" description="Helical" evidence="7">
    <location>
        <begin position="433"/>
        <end position="452"/>
    </location>
</feature>
<dbReference type="InterPro" id="IPR002293">
    <property type="entry name" value="AA/rel_permease1"/>
</dbReference>
<feature type="transmembrane region" description="Helical" evidence="7">
    <location>
        <begin position="399"/>
        <end position="421"/>
    </location>
</feature>
<feature type="transmembrane region" description="Helical" evidence="7">
    <location>
        <begin position="271"/>
        <end position="290"/>
    </location>
</feature>
<keyword evidence="4 7" id="KW-0812">Transmembrane</keyword>
<keyword evidence="2" id="KW-0813">Transport</keyword>
<dbReference type="EMBL" id="CP022426">
    <property type="protein sequence ID" value="ATP09224.1"/>
    <property type="molecule type" value="Genomic_DNA"/>
</dbReference>
<proteinExistence type="predicted"/>
<keyword evidence="6 7" id="KW-0472">Membrane</keyword>
<evidence type="ECO:0000256" key="1">
    <source>
        <dbReference type="ARBA" id="ARBA00004651"/>
    </source>
</evidence>
<feature type="transmembrane region" description="Helical" evidence="7">
    <location>
        <begin position="89"/>
        <end position="114"/>
    </location>
</feature>
<dbReference type="AlphaFoldDB" id="A0A2D1QG83"/>
<dbReference type="Pfam" id="PF13520">
    <property type="entry name" value="AA_permease_2"/>
    <property type="match status" value="1"/>
</dbReference>
<dbReference type="GO" id="GO:0022857">
    <property type="term" value="F:transmembrane transporter activity"/>
    <property type="evidence" value="ECO:0007669"/>
    <property type="project" value="InterPro"/>
</dbReference>
<gene>
    <name evidence="8" type="ORF">Asalp_20380</name>
</gene>
<evidence type="ECO:0000256" key="3">
    <source>
        <dbReference type="ARBA" id="ARBA00022475"/>
    </source>
</evidence>
<protein>
    <submittedName>
        <fullName evidence="8">APC family transport protein</fullName>
    </submittedName>
</protein>
<dbReference type="PIRSF" id="PIRSF006060">
    <property type="entry name" value="AA_transporter"/>
    <property type="match status" value="1"/>
</dbReference>
<dbReference type="Proteomes" id="UP000222916">
    <property type="component" value="Chromosome"/>
</dbReference>
<comment type="subcellular location">
    <subcellularLocation>
        <location evidence="1">Cell membrane</location>
        <topology evidence="1">Multi-pass membrane protein</topology>
    </subcellularLocation>
</comment>
<evidence type="ECO:0000256" key="5">
    <source>
        <dbReference type="ARBA" id="ARBA00022989"/>
    </source>
</evidence>
<organism evidence="8 9">
    <name type="scientific">Aeromonas salmonicida subsp. pectinolytica 34mel</name>
    <dbReference type="NCBI Taxonomy" id="1324960"/>
    <lineage>
        <taxon>Bacteria</taxon>
        <taxon>Pseudomonadati</taxon>
        <taxon>Pseudomonadota</taxon>
        <taxon>Gammaproteobacteria</taxon>
        <taxon>Aeromonadales</taxon>
        <taxon>Aeromonadaceae</taxon>
        <taxon>Aeromonas</taxon>
    </lineage>
</organism>
<feature type="transmembrane region" description="Helical" evidence="7">
    <location>
        <begin position="355"/>
        <end position="379"/>
    </location>
</feature>
<name>A0A2D1QG83_AERSA</name>
<dbReference type="Gene3D" id="1.20.1740.10">
    <property type="entry name" value="Amino acid/polyamine transporter I"/>
    <property type="match status" value="1"/>
</dbReference>
<reference evidence="9" key="1">
    <citation type="journal article" date="2018" name="BMC Genomics">
        <title>The complete and fully assembled genome sequence of Aeromonas salmonicida subsp. pectinolytica and its comparative analysis with other Aeromonas species: investigation of the mobilome in environmental and pathogenic strains.</title>
        <authorList>
            <person name="Pfeiffer F."/>
            <person name="Zamora-Lagos M.A."/>
            <person name="Blettinger M."/>
            <person name="Yeroslaviz A."/>
            <person name="Dahl A."/>
            <person name="Gruber S."/>
            <person name="Habermann B.H."/>
        </authorList>
    </citation>
    <scope>NUCLEOTIDE SEQUENCE [LARGE SCALE GENOMIC DNA]</scope>
    <source>
        <strain evidence="9">34mel</strain>
    </source>
</reference>
<evidence type="ECO:0000256" key="4">
    <source>
        <dbReference type="ARBA" id="ARBA00022692"/>
    </source>
</evidence>
<evidence type="ECO:0000256" key="6">
    <source>
        <dbReference type="ARBA" id="ARBA00023136"/>
    </source>
</evidence>
<dbReference type="GO" id="GO:0005886">
    <property type="term" value="C:plasma membrane"/>
    <property type="evidence" value="ECO:0007669"/>
    <property type="project" value="UniProtKB-SubCell"/>
</dbReference>
<feature type="transmembrane region" description="Helical" evidence="7">
    <location>
        <begin position="12"/>
        <end position="34"/>
    </location>
</feature>
<accession>A0A2D1QG83</accession>
<evidence type="ECO:0000313" key="9">
    <source>
        <dbReference type="Proteomes" id="UP000222916"/>
    </source>
</evidence>
<dbReference type="PANTHER" id="PTHR42770:SF15">
    <property type="entry name" value="GLUTAMATE_GAMMA-AMINOBUTYRATE ANTIPORTER-RELATED"/>
    <property type="match status" value="1"/>
</dbReference>
<feature type="transmembrane region" description="Helical" evidence="7">
    <location>
        <begin position="228"/>
        <end position="251"/>
    </location>
</feature>
<feature type="transmembrane region" description="Helical" evidence="7">
    <location>
        <begin position="120"/>
        <end position="142"/>
    </location>
</feature>
<evidence type="ECO:0000256" key="2">
    <source>
        <dbReference type="ARBA" id="ARBA00022448"/>
    </source>
</evidence>
<feature type="transmembrane region" description="Helical" evidence="7">
    <location>
        <begin position="192"/>
        <end position="216"/>
    </location>
</feature>
<feature type="transmembrane region" description="Helical" evidence="7">
    <location>
        <begin position="154"/>
        <end position="172"/>
    </location>
</feature>